<evidence type="ECO:0000256" key="11">
    <source>
        <dbReference type="PROSITE-ProRule" id="PRU00076"/>
    </source>
</evidence>
<dbReference type="PROSITE" id="PS01225">
    <property type="entry name" value="CTCK_2"/>
    <property type="match status" value="1"/>
</dbReference>
<feature type="disulfide bond" evidence="11">
    <location>
        <begin position="1016"/>
        <end position="1025"/>
    </location>
</feature>
<feature type="disulfide bond" evidence="11">
    <location>
        <begin position="1241"/>
        <end position="1251"/>
    </location>
</feature>
<dbReference type="Pfam" id="PF01463">
    <property type="entry name" value="LRRCT"/>
    <property type="match status" value="4"/>
</dbReference>
<keyword evidence="10" id="KW-0325">Glycoprotein</keyword>
<evidence type="ECO:0000256" key="10">
    <source>
        <dbReference type="ARBA" id="ARBA00023180"/>
    </source>
</evidence>
<dbReference type="SMART" id="SM00369">
    <property type="entry name" value="LRR_TYP"/>
    <property type="match status" value="15"/>
</dbReference>
<dbReference type="PROSITE" id="PS51450">
    <property type="entry name" value="LRR"/>
    <property type="match status" value="4"/>
</dbReference>
<dbReference type="InterPro" id="IPR006207">
    <property type="entry name" value="Cys_knot_C"/>
</dbReference>
<comment type="caution">
    <text evidence="11">Lacks conserved residue(s) required for the propagation of feature annotation.</text>
</comment>
<dbReference type="InterPro" id="IPR013032">
    <property type="entry name" value="EGF-like_CS"/>
</dbReference>
<keyword evidence="3" id="KW-0964">Secreted</keyword>
<feature type="disulfide bond" evidence="11">
    <location>
        <begin position="1280"/>
        <end position="1290"/>
    </location>
</feature>
<keyword evidence="9 11" id="KW-1015">Disulfide bond</keyword>
<dbReference type="SUPFAM" id="SSF49899">
    <property type="entry name" value="Concanavalin A-like lectins/glucanases"/>
    <property type="match status" value="1"/>
</dbReference>
<dbReference type="SMART" id="SM00041">
    <property type="entry name" value="CT"/>
    <property type="match status" value="1"/>
</dbReference>
<evidence type="ECO:0000256" key="3">
    <source>
        <dbReference type="ARBA" id="ARBA00022525"/>
    </source>
</evidence>
<feature type="disulfide bond" evidence="11">
    <location>
        <begin position="1302"/>
        <end position="1311"/>
    </location>
</feature>
<dbReference type="Pfam" id="PF00008">
    <property type="entry name" value="EGF"/>
    <property type="match status" value="4"/>
</dbReference>
<dbReference type="FunFam" id="3.80.10.10:FF:000002">
    <property type="entry name" value="Slit guidance ligand 2"/>
    <property type="match status" value="2"/>
</dbReference>
<evidence type="ECO:0000313" key="17">
    <source>
        <dbReference type="Proteomes" id="UP000472271"/>
    </source>
</evidence>
<dbReference type="FunFam" id="2.10.25.10:FF:000389">
    <property type="entry name" value="slit homolog 1 protein"/>
    <property type="match status" value="1"/>
</dbReference>
<feature type="domain" description="EGF-like" evidence="15">
    <location>
        <begin position="873"/>
        <end position="912"/>
    </location>
</feature>
<feature type="disulfide bond" evidence="11">
    <location>
        <begin position="978"/>
        <end position="987"/>
    </location>
</feature>
<dbReference type="InterPro" id="IPR000742">
    <property type="entry name" value="EGF"/>
</dbReference>
<evidence type="ECO:0000259" key="15">
    <source>
        <dbReference type="PROSITE" id="PS50026"/>
    </source>
</evidence>
<dbReference type="InterPro" id="IPR032675">
    <property type="entry name" value="LRR_dom_sf"/>
</dbReference>
<organism evidence="16 17">
    <name type="scientific">Sphaeramia orbicularis</name>
    <name type="common">orbiculate cardinalfish</name>
    <dbReference type="NCBI Taxonomy" id="375764"/>
    <lineage>
        <taxon>Eukaryota</taxon>
        <taxon>Metazoa</taxon>
        <taxon>Chordata</taxon>
        <taxon>Craniata</taxon>
        <taxon>Vertebrata</taxon>
        <taxon>Euteleostomi</taxon>
        <taxon>Actinopterygii</taxon>
        <taxon>Neopterygii</taxon>
        <taxon>Teleostei</taxon>
        <taxon>Neoteleostei</taxon>
        <taxon>Acanthomorphata</taxon>
        <taxon>Gobiaria</taxon>
        <taxon>Kurtiformes</taxon>
        <taxon>Apogonoidei</taxon>
        <taxon>Apogonidae</taxon>
        <taxon>Apogoninae</taxon>
        <taxon>Sphaeramia</taxon>
    </lineage>
</organism>
<feature type="domain" description="EGF-like" evidence="15">
    <location>
        <begin position="1317"/>
        <end position="1353"/>
    </location>
</feature>
<dbReference type="InterPro" id="IPR000372">
    <property type="entry name" value="LRRNT"/>
</dbReference>
<keyword evidence="2" id="KW-0217">Developmental protein</keyword>
<dbReference type="CDD" id="cd00054">
    <property type="entry name" value="EGF_CA"/>
    <property type="match status" value="4"/>
</dbReference>
<feature type="domain" description="EGF-like" evidence="15">
    <location>
        <begin position="836"/>
        <end position="871"/>
    </location>
</feature>
<dbReference type="SMART" id="SM00282">
    <property type="entry name" value="LamG"/>
    <property type="match status" value="1"/>
</dbReference>
<evidence type="ECO:0000256" key="4">
    <source>
        <dbReference type="ARBA" id="ARBA00022536"/>
    </source>
</evidence>
<dbReference type="PANTHER" id="PTHR45836:SF3">
    <property type="entry name" value="SLIT HOMOLOG 1 PROTEIN"/>
    <property type="match status" value="1"/>
</dbReference>
<evidence type="ECO:0000259" key="14">
    <source>
        <dbReference type="PROSITE" id="PS50025"/>
    </source>
</evidence>
<feature type="disulfide bond" evidence="11">
    <location>
        <begin position="861"/>
        <end position="870"/>
    </location>
</feature>
<dbReference type="PROSITE" id="PS00022">
    <property type="entry name" value="EGF_1"/>
    <property type="match status" value="9"/>
</dbReference>
<dbReference type="PANTHER" id="PTHR45836">
    <property type="entry name" value="SLIT HOMOLOG"/>
    <property type="match status" value="1"/>
</dbReference>
<sequence length="1433" mass="157364">MPVRGSCFGAGMGRLTGQPLWMLVVMLFALLMGDASACPALCTCSGTTVDCHGLGLKSMPRNIPRNTERLELNGNNLTRITKSDFAGLKYLRVLDLSENYIQSIPRKAFRGATDIKNLNMQNSFRTLNNNNISSIPVSSFNHMPKLRTFRLHSNNLNCDCHLAWLAQWLRQRPTIGLFTQCTAPPELRGLNVAEVQKHEFSCSGKTCTLLNQIRGSCPAMCTCSNNIVDCRGKGLTAIPANLPDSMVNMEQSAGTYLSNNQISEIAPDAFQGLRSLNSLVLYGNKITDLPKGVFDGLYALQLLLLNANKIHCVRANAFQDLQNLSLLSLYDNKIQTLAKGTFTSLRAIQTLHLAQNPFICDCNLKWLADYLRSNPIETSGARCASPRRLANKRIGQIKSKKFRCSGTEDTRLNNACNSDPVCPPKCRCESNVVDCSNLKLTKIPEHIPASTTELRLNNNEITTLEATGVFKNLSQLKKINLSNNKMTEIEDGAFEGASSVNELHLTANQIDSVRSGMFRGLEGLRMLMLRNNKISCVHNDSFTGLHNVRLLSLYDNQLTTITPGAFDTLQTLSTLNLLANSFNCDCRLAWLGDWLRSRKIVTGNPRCQRPAFLKEIPLQDVALPDFRCEEGQEESSCVPRPQCPSECTCLETVVRCSNKHLHTLPKGIPRNVTELYLDGNQFSVVPKELSTFKYLQLVDLSNNKINSLTNSSFANMSQLTTLILSYNSLRCIPKMAFSGLHSLRLLSLHGNEISELPDGIFNDVSSLSHLAIGANPLYCDCRLRWLSDWVKTGYKEPGIARCAGPQGMDGKLLLTTPAKKFECRDDVDTLVLAKCNPCLSSPCMNQGICHSDLVEIYRCSCPPGFKGKNCETALNACVSNPCGNGGTCQVSEEEEGVYSCVCPLGFEGPTCQINIDDCEDNDCENGATCIDGVNNYTCFCPPYYTGEMCEEMEDVCAPGRSPCQHQSTCLITSSGCVCSPGYVGDDCSVDYNDCQEHRCQNGAQCVDELNGYACVCPEGYSGQLCEVSPSPMSLCELADCQNNAPCVERGGRALCQCPPEFGGPRCEKLVSVNFIDRDSYLLLSDLKNWPQANITLQVSTDEDNGILLYNGDNDHIAVELFQGHVKVSYDPGSQPGHAIYSTETINDGQFHTVELVTYDQMVNLSIDGGLPTTMDSFGAVRPLNGEAPLYVGGRGPLQNTPPSSNGSSFHGCIQNLYINNELQDFTKTQMKPGVVPGCEPCKKIYCIHGICQPDGAQGPVCHCQPGWSGPHCDQPATNPCQGSKCVHGKCIPLDTQSYRCECEEGYRGALCNQQGELFNPCRRLSCKHGRCQISDTGDAYCHCESGYTGELCDAESECRGEPVRDFYQVQRGYAICQTTRMVSWVECTGACDTGACCASQRMKRRKYTFECSDGTSFTEEVEKTIKCGCVGCM</sequence>
<evidence type="ECO:0000256" key="12">
    <source>
        <dbReference type="SAM" id="SignalP"/>
    </source>
</evidence>
<keyword evidence="7" id="KW-0677">Repeat</keyword>
<evidence type="ECO:0000256" key="9">
    <source>
        <dbReference type="ARBA" id="ARBA00023157"/>
    </source>
</evidence>
<dbReference type="PROSITE" id="PS01187">
    <property type="entry name" value="EGF_CA"/>
    <property type="match status" value="2"/>
</dbReference>
<dbReference type="Pfam" id="PF12661">
    <property type="entry name" value="hEGF"/>
    <property type="match status" value="2"/>
</dbReference>
<dbReference type="InterPro" id="IPR001611">
    <property type="entry name" value="Leu-rich_rpt"/>
</dbReference>
<feature type="domain" description="EGF-like" evidence="15">
    <location>
        <begin position="1239"/>
        <end position="1273"/>
    </location>
</feature>
<dbReference type="Gene3D" id="3.80.10.10">
    <property type="entry name" value="Ribonuclease Inhibitor"/>
    <property type="match status" value="5"/>
</dbReference>
<feature type="disulfide bond" evidence="11">
    <location>
        <begin position="902"/>
        <end position="911"/>
    </location>
</feature>
<dbReference type="SMART" id="SM00179">
    <property type="entry name" value="EGF_CA"/>
    <property type="match status" value="5"/>
</dbReference>
<evidence type="ECO:0000256" key="6">
    <source>
        <dbReference type="ARBA" id="ARBA00022729"/>
    </source>
</evidence>
<dbReference type="SUPFAM" id="SSF57196">
    <property type="entry name" value="EGF/Laminin"/>
    <property type="match status" value="6"/>
</dbReference>
<dbReference type="SUPFAM" id="SSF52058">
    <property type="entry name" value="L domain-like"/>
    <property type="match status" value="2"/>
</dbReference>
<dbReference type="Ensembl" id="ENSSORT00005032615.1">
    <property type="protein sequence ID" value="ENSSORP00005031732.1"/>
    <property type="gene ID" value="ENSSORG00005014336.1"/>
</dbReference>
<evidence type="ECO:0000256" key="8">
    <source>
        <dbReference type="ARBA" id="ARBA00022782"/>
    </source>
</evidence>
<dbReference type="FunFam" id="3.80.10.10:FF:000004">
    <property type="entry name" value="Slit guidance ligand 2"/>
    <property type="match status" value="1"/>
</dbReference>
<feature type="domain" description="EGF-like" evidence="15">
    <location>
        <begin position="1031"/>
        <end position="1067"/>
    </location>
</feature>
<dbReference type="Pfam" id="PF02210">
    <property type="entry name" value="Laminin_G_2"/>
    <property type="match status" value="1"/>
</dbReference>
<feature type="domain" description="EGF-like" evidence="15">
    <location>
        <begin position="914"/>
        <end position="950"/>
    </location>
</feature>
<evidence type="ECO:0000256" key="5">
    <source>
        <dbReference type="ARBA" id="ARBA00022614"/>
    </source>
</evidence>
<feature type="domain" description="CTCK" evidence="13">
    <location>
        <begin position="1358"/>
        <end position="1433"/>
    </location>
</feature>
<feature type="chain" id="PRO_5025661811" evidence="12">
    <location>
        <begin position="38"/>
        <end position="1433"/>
    </location>
</feature>
<feature type="domain" description="EGF-like" evidence="15">
    <location>
        <begin position="952"/>
        <end position="988"/>
    </location>
</feature>
<dbReference type="InterPro" id="IPR000152">
    <property type="entry name" value="EGF-type_Asp/Asn_hydroxyl_site"/>
</dbReference>
<keyword evidence="5" id="KW-0433">Leucine-rich repeat</keyword>
<reference evidence="16" key="1">
    <citation type="submission" date="2019-06" db="EMBL/GenBank/DDBJ databases">
        <authorList>
            <consortium name="Wellcome Sanger Institute Data Sharing"/>
        </authorList>
    </citation>
    <scope>NUCLEOTIDE SEQUENCE [LARGE SCALE GENOMIC DNA]</scope>
</reference>
<feature type="disulfide bond" evidence="11">
    <location>
        <begin position="1263"/>
        <end position="1272"/>
    </location>
</feature>
<dbReference type="PROSITE" id="PS00010">
    <property type="entry name" value="ASX_HYDROXYL"/>
    <property type="match status" value="2"/>
</dbReference>
<feature type="disulfide bond" evidence="11">
    <location>
        <begin position="1343"/>
        <end position="1352"/>
    </location>
</feature>
<dbReference type="Gene3D" id="2.10.25.10">
    <property type="entry name" value="Laminin"/>
    <property type="match status" value="7"/>
</dbReference>
<name>A0A673ATS9_9TELE</name>
<dbReference type="Gene3D" id="2.60.120.200">
    <property type="match status" value="1"/>
</dbReference>
<comment type="subcellular location">
    <subcellularLocation>
        <location evidence="1">Secreted</location>
    </subcellularLocation>
</comment>
<keyword evidence="4 11" id="KW-0245">EGF-like domain</keyword>
<feature type="domain" description="EGF-like" evidence="15">
    <location>
        <begin position="1276"/>
        <end position="1312"/>
    </location>
</feature>
<evidence type="ECO:0000256" key="7">
    <source>
        <dbReference type="ARBA" id="ARBA00022737"/>
    </source>
</evidence>
<dbReference type="GO" id="GO:0005615">
    <property type="term" value="C:extracellular space"/>
    <property type="evidence" value="ECO:0007669"/>
    <property type="project" value="TreeGrafter"/>
</dbReference>
<keyword evidence="8" id="KW-0221">Differentiation</keyword>
<feature type="disulfide bond" evidence="11">
    <location>
        <begin position="1321"/>
        <end position="1331"/>
    </location>
</feature>
<dbReference type="FunFam" id="2.10.25.10:FF:000186">
    <property type="entry name" value="Slit homolog 2 (Drosophila)"/>
    <property type="match status" value="1"/>
</dbReference>
<feature type="signal peptide" evidence="12">
    <location>
        <begin position="1"/>
        <end position="37"/>
    </location>
</feature>
<reference evidence="16" key="2">
    <citation type="submission" date="2025-08" db="UniProtKB">
        <authorList>
            <consortium name="Ensembl"/>
        </authorList>
    </citation>
    <scope>IDENTIFICATION</scope>
</reference>
<feature type="domain" description="EGF-like" evidence="15">
    <location>
        <begin position="990"/>
        <end position="1026"/>
    </location>
</feature>
<gene>
    <name evidence="16" type="primary">slit1a</name>
</gene>
<accession>A0A673ATS9</accession>
<evidence type="ECO:0000259" key="13">
    <source>
        <dbReference type="PROSITE" id="PS01225"/>
    </source>
</evidence>
<dbReference type="FunFam" id="2.10.25.10:FF:000063">
    <property type="entry name" value="Slit guidance ligand 2"/>
    <property type="match status" value="1"/>
</dbReference>
<proteinExistence type="predicted"/>
<reference evidence="16" key="3">
    <citation type="submission" date="2025-09" db="UniProtKB">
        <authorList>
            <consortium name="Ensembl"/>
        </authorList>
    </citation>
    <scope>IDENTIFICATION</scope>
</reference>
<evidence type="ECO:0000313" key="16">
    <source>
        <dbReference type="Ensembl" id="ENSSORP00005031732.1"/>
    </source>
</evidence>
<dbReference type="Pfam" id="PF01462">
    <property type="entry name" value="LRRNT"/>
    <property type="match status" value="2"/>
</dbReference>
<dbReference type="InterPro" id="IPR001791">
    <property type="entry name" value="Laminin_G"/>
</dbReference>
<evidence type="ECO:0000256" key="1">
    <source>
        <dbReference type="ARBA" id="ARBA00004613"/>
    </source>
</evidence>
<keyword evidence="6 12" id="KW-0732">Signal</keyword>
<feature type="disulfide bond" evidence="11">
    <location>
        <begin position="1057"/>
        <end position="1066"/>
    </location>
</feature>
<dbReference type="PROSITE" id="PS01186">
    <property type="entry name" value="EGF_2"/>
    <property type="match status" value="7"/>
</dbReference>
<dbReference type="InterPro" id="IPR001881">
    <property type="entry name" value="EGF-like_Ca-bd_dom"/>
</dbReference>
<protein>
    <submittedName>
        <fullName evidence="16">Slit homolog 1a (Drosophila)</fullName>
    </submittedName>
</protein>
<dbReference type="InterPro" id="IPR000483">
    <property type="entry name" value="Cys-rich_flank_reg_C"/>
</dbReference>
<dbReference type="FunFam" id="2.10.25.10:FF:000045">
    <property type="entry name" value="Slit guidance ligand 2"/>
    <property type="match status" value="1"/>
</dbReference>
<dbReference type="GO" id="GO:0007411">
    <property type="term" value="P:axon guidance"/>
    <property type="evidence" value="ECO:0007669"/>
    <property type="project" value="TreeGrafter"/>
</dbReference>
<evidence type="ECO:0000256" key="2">
    <source>
        <dbReference type="ARBA" id="ARBA00022473"/>
    </source>
</evidence>
<dbReference type="PROSITE" id="PS50026">
    <property type="entry name" value="EGF_3"/>
    <property type="match status" value="9"/>
</dbReference>
<dbReference type="InterPro" id="IPR003591">
    <property type="entry name" value="Leu-rich_rpt_typical-subtyp"/>
</dbReference>
<dbReference type="GO" id="GO:0008201">
    <property type="term" value="F:heparin binding"/>
    <property type="evidence" value="ECO:0007669"/>
    <property type="project" value="TreeGrafter"/>
</dbReference>
<dbReference type="CDD" id="cd00110">
    <property type="entry name" value="LamG"/>
    <property type="match status" value="1"/>
</dbReference>
<dbReference type="InterPro" id="IPR013320">
    <property type="entry name" value="ConA-like_dom_sf"/>
</dbReference>
<dbReference type="InterPro" id="IPR051355">
    <property type="entry name" value="Notch/Slit_guidance"/>
</dbReference>
<dbReference type="GO" id="GO:0050919">
    <property type="term" value="P:negative chemotaxis"/>
    <property type="evidence" value="ECO:0007669"/>
    <property type="project" value="TreeGrafter"/>
</dbReference>
<feature type="disulfide bond" evidence="11">
    <location>
        <begin position="940"/>
        <end position="949"/>
    </location>
</feature>
<dbReference type="InterPro" id="IPR018097">
    <property type="entry name" value="EGF_Ca-bd_CS"/>
</dbReference>
<dbReference type="GO" id="GO:0005509">
    <property type="term" value="F:calcium ion binding"/>
    <property type="evidence" value="ECO:0007669"/>
    <property type="project" value="InterPro"/>
</dbReference>
<keyword evidence="17" id="KW-1185">Reference proteome</keyword>
<dbReference type="GO" id="GO:0048495">
    <property type="term" value="F:Roundabout binding"/>
    <property type="evidence" value="ECO:0007669"/>
    <property type="project" value="TreeGrafter"/>
</dbReference>
<dbReference type="SMART" id="SM00082">
    <property type="entry name" value="LRRCT"/>
    <property type="match status" value="4"/>
</dbReference>
<dbReference type="SMART" id="SM00013">
    <property type="entry name" value="LRRNT"/>
    <property type="match status" value="4"/>
</dbReference>
<dbReference type="Proteomes" id="UP000472271">
    <property type="component" value="Chromosome 15"/>
</dbReference>
<dbReference type="SMART" id="SM00181">
    <property type="entry name" value="EGF"/>
    <property type="match status" value="9"/>
</dbReference>
<dbReference type="Pfam" id="PF13855">
    <property type="entry name" value="LRR_8"/>
    <property type="match status" value="4"/>
</dbReference>
<dbReference type="FunFam" id="3.80.10.10:FF:000032">
    <property type="entry name" value="Slit homolog 2 (Drosophila)"/>
    <property type="match status" value="1"/>
</dbReference>
<dbReference type="FunFam" id="2.10.25.10:FF:000054">
    <property type="entry name" value="Slit guidance ligand 2"/>
    <property type="match status" value="1"/>
</dbReference>
<dbReference type="FunFam" id="2.10.25.10:FF:000080">
    <property type="entry name" value="Neurogenic locus notch 1"/>
    <property type="match status" value="1"/>
</dbReference>
<feature type="domain" description="Laminin G" evidence="14">
    <location>
        <begin position="1070"/>
        <end position="1238"/>
    </location>
</feature>
<dbReference type="PROSITE" id="PS50025">
    <property type="entry name" value="LAM_G_DOMAIN"/>
    <property type="match status" value="1"/>
</dbReference>
<dbReference type="PROSITE" id="PS01185">
    <property type="entry name" value="CTCK_1"/>
    <property type="match status" value="1"/>
</dbReference>